<sequence length="141" mass="15457">MRRTQRQASASAKAAHSMESSSGAEYQTHPSLDGEGVISAKKVAMVQDDVFVCADAVDTSKLLRASRVSLMELAEEIGANVLVDERWTCNVSIPRHRDGTYRVHVKYYASAARSQRRDPGRPVALTQAKGVPGLMTIIERQ</sequence>
<organism evidence="2 3">
    <name type="scientific">Jaapia argillacea MUCL 33604</name>
    <dbReference type="NCBI Taxonomy" id="933084"/>
    <lineage>
        <taxon>Eukaryota</taxon>
        <taxon>Fungi</taxon>
        <taxon>Dikarya</taxon>
        <taxon>Basidiomycota</taxon>
        <taxon>Agaricomycotina</taxon>
        <taxon>Agaricomycetes</taxon>
        <taxon>Agaricomycetidae</taxon>
        <taxon>Jaapiales</taxon>
        <taxon>Jaapiaceae</taxon>
        <taxon>Jaapia</taxon>
    </lineage>
</organism>
<dbReference type="STRING" id="933084.A0A067Q837"/>
<evidence type="ECO:0000313" key="3">
    <source>
        <dbReference type="Proteomes" id="UP000027265"/>
    </source>
</evidence>
<evidence type="ECO:0000313" key="2">
    <source>
        <dbReference type="EMBL" id="KDQ58756.1"/>
    </source>
</evidence>
<proteinExistence type="predicted"/>
<reference evidence="3" key="1">
    <citation type="journal article" date="2014" name="Proc. Natl. Acad. Sci. U.S.A.">
        <title>Extensive sampling of basidiomycete genomes demonstrates inadequacy of the white-rot/brown-rot paradigm for wood decay fungi.</title>
        <authorList>
            <person name="Riley R."/>
            <person name="Salamov A.A."/>
            <person name="Brown D.W."/>
            <person name="Nagy L.G."/>
            <person name="Floudas D."/>
            <person name="Held B.W."/>
            <person name="Levasseur A."/>
            <person name="Lombard V."/>
            <person name="Morin E."/>
            <person name="Otillar R."/>
            <person name="Lindquist E.A."/>
            <person name="Sun H."/>
            <person name="LaButti K.M."/>
            <person name="Schmutz J."/>
            <person name="Jabbour D."/>
            <person name="Luo H."/>
            <person name="Baker S.E."/>
            <person name="Pisabarro A.G."/>
            <person name="Walton J.D."/>
            <person name="Blanchette R.A."/>
            <person name="Henrissat B."/>
            <person name="Martin F."/>
            <person name="Cullen D."/>
            <person name="Hibbett D.S."/>
            <person name="Grigoriev I.V."/>
        </authorList>
    </citation>
    <scope>NUCLEOTIDE SEQUENCE [LARGE SCALE GENOMIC DNA]</scope>
    <source>
        <strain evidence="3">MUCL 33604</strain>
    </source>
</reference>
<dbReference type="AlphaFoldDB" id="A0A067Q837"/>
<dbReference type="EMBL" id="KL197717">
    <property type="protein sequence ID" value="KDQ58756.1"/>
    <property type="molecule type" value="Genomic_DNA"/>
</dbReference>
<feature type="compositionally biased region" description="Polar residues" evidence="1">
    <location>
        <begin position="18"/>
        <end position="30"/>
    </location>
</feature>
<feature type="compositionally biased region" description="Polar residues" evidence="1">
    <location>
        <begin position="1"/>
        <end position="10"/>
    </location>
</feature>
<dbReference type="OrthoDB" id="3261081at2759"/>
<feature type="region of interest" description="Disordered" evidence="1">
    <location>
        <begin position="1"/>
        <end position="31"/>
    </location>
</feature>
<gene>
    <name evidence="2" type="ORF">JAAARDRAFT_128966</name>
</gene>
<keyword evidence="3" id="KW-1185">Reference proteome</keyword>
<accession>A0A067Q837</accession>
<dbReference type="InParanoid" id="A0A067Q837"/>
<evidence type="ECO:0000256" key="1">
    <source>
        <dbReference type="SAM" id="MobiDB-lite"/>
    </source>
</evidence>
<protein>
    <submittedName>
        <fullName evidence="2">Uncharacterized protein</fullName>
    </submittedName>
</protein>
<dbReference type="HOGENOM" id="CLU_119113_0_0_1"/>
<dbReference type="Proteomes" id="UP000027265">
    <property type="component" value="Unassembled WGS sequence"/>
</dbReference>
<name>A0A067Q837_9AGAM</name>